<dbReference type="OrthoDB" id="9809341at2759"/>
<dbReference type="Proteomes" id="UP000558488">
    <property type="component" value="Unassembled WGS sequence"/>
</dbReference>
<keyword evidence="3" id="KW-1185">Reference proteome</keyword>
<gene>
    <name evidence="2" type="ORF">mPipKuh1_001858</name>
</gene>
<comment type="caution">
    <text evidence="2">The sequence shown here is derived from an EMBL/GenBank/DDBJ whole genome shotgun (WGS) entry which is preliminary data.</text>
</comment>
<proteinExistence type="predicted"/>
<evidence type="ECO:0000313" key="2">
    <source>
        <dbReference type="EMBL" id="KAF6365861.1"/>
    </source>
</evidence>
<feature type="region of interest" description="Disordered" evidence="1">
    <location>
        <begin position="131"/>
        <end position="151"/>
    </location>
</feature>
<feature type="region of interest" description="Disordered" evidence="1">
    <location>
        <begin position="40"/>
        <end position="61"/>
    </location>
</feature>
<dbReference type="AlphaFoldDB" id="A0A7J7YV33"/>
<protein>
    <submittedName>
        <fullName evidence="2">Coordinated expression to IRX2</fullName>
    </submittedName>
</protein>
<reference evidence="2 3" key="1">
    <citation type="journal article" date="2020" name="Nature">
        <title>Six reference-quality genomes reveal evolution of bat adaptations.</title>
        <authorList>
            <person name="Jebb D."/>
            <person name="Huang Z."/>
            <person name="Pippel M."/>
            <person name="Hughes G.M."/>
            <person name="Lavrichenko K."/>
            <person name="Devanna P."/>
            <person name="Winkler S."/>
            <person name="Jermiin L.S."/>
            <person name="Skirmuntt E.C."/>
            <person name="Katzourakis A."/>
            <person name="Burkitt-Gray L."/>
            <person name="Ray D.A."/>
            <person name="Sullivan K.A.M."/>
            <person name="Roscito J.G."/>
            <person name="Kirilenko B.M."/>
            <person name="Davalos L.M."/>
            <person name="Corthals A.P."/>
            <person name="Power M.L."/>
            <person name="Jones G."/>
            <person name="Ransome R.D."/>
            <person name="Dechmann D.K.N."/>
            <person name="Locatelli A.G."/>
            <person name="Puechmaille S.J."/>
            <person name="Fedrigo O."/>
            <person name="Jarvis E.D."/>
            <person name="Hiller M."/>
            <person name="Vernes S.C."/>
            <person name="Myers E.W."/>
            <person name="Teeling E.C."/>
        </authorList>
    </citation>
    <scope>NUCLEOTIDE SEQUENCE [LARGE SCALE GENOMIC DNA]</scope>
    <source>
        <strain evidence="2">MPipKuh1</strain>
        <tissue evidence="2">Flight muscle</tissue>
    </source>
</reference>
<dbReference type="EMBL" id="JACAGB010000004">
    <property type="protein sequence ID" value="KAF6365861.1"/>
    <property type="molecule type" value="Genomic_DNA"/>
</dbReference>
<accession>A0A7J7YV33</accession>
<evidence type="ECO:0000313" key="3">
    <source>
        <dbReference type="Proteomes" id="UP000558488"/>
    </source>
</evidence>
<organism evidence="2 3">
    <name type="scientific">Pipistrellus kuhlii</name>
    <name type="common">Kuhl's pipistrelle</name>
    <dbReference type="NCBI Taxonomy" id="59472"/>
    <lineage>
        <taxon>Eukaryota</taxon>
        <taxon>Metazoa</taxon>
        <taxon>Chordata</taxon>
        <taxon>Craniata</taxon>
        <taxon>Vertebrata</taxon>
        <taxon>Euteleostomi</taxon>
        <taxon>Mammalia</taxon>
        <taxon>Eutheria</taxon>
        <taxon>Laurasiatheria</taxon>
        <taxon>Chiroptera</taxon>
        <taxon>Yangochiroptera</taxon>
        <taxon>Vespertilionidae</taxon>
        <taxon>Pipistrellus</taxon>
    </lineage>
</organism>
<name>A0A7J7YV33_PIPKU</name>
<feature type="compositionally biased region" description="Basic residues" evidence="1">
    <location>
        <begin position="134"/>
        <end position="144"/>
    </location>
</feature>
<sequence length="151" mass="15348">MVAPAARIFLGVACAALTCTLLGLLCLTVGGAPRGLESGRLPRADQRVPVGPGSGAPSLRVASQESLEWSLHLGQGGMDVRVSRSRLPHGVQALRNARNAARASGPTGKVAVAGPGSLQTRTFPACRAAGRPAARARSRARGRRGGAVARG</sequence>
<evidence type="ECO:0000256" key="1">
    <source>
        <dbReference type="SAM" id="MobiDB-lite"/>
    </source>
</evidence>